<gene>
    <name evidence="2" type="ORF">BN4615_P6491</name>
</gene>
<reference evidence="2" key="1">
    <citation type="submission" date="2016-04" db="EMBL/GenBank/DDBJ databases">
        <authorList>
            <person name="Evans L.H."/>
            <person name="Alamgir A."/>
            <person name="Owens N."/>
            <person name="Weber N.D."/>
            <person name="Virtaneva K."/>
            <person name="Barbian K."/>
            <person name="Babar A."/>
            <person name="Rosenke K."/>
        </authorList>
    </citation>
    <scope>NUCLEOTIDE SEQUENCE</scope>
    <source>
        <strain evidence="2">Nono1</strain>
    </source>
</reference>
<dbReference type="AlphaFoldDB" id="A0A1M4EDI2"/>
<dbReference type="Pfam" id="PF19473">
    <property type="entry name" value="DUF6010"/>
    <property type="match status" value="1"/>
</dbReference>
<name>A0A1M4EDI2_9ACTN</name>
<proteinExistence type="predicted"/>
<keyword evidence="1" id="KW-0812">Transmembrane</keyword>
<accession>A0A1M4EDI2</accession>
<dbReference type="InterPro" id="IPR046052">
    <property type="entry name" value="DUF6010"/>
</dbReference>
<protein>
    <recommendedName>
        <fullName evidence="3">Integral membrane protein</fullName>
    </recommendedName>
</protein>
<evidence type="ECO:0000256" key="1">
    <source>
        <dbReference type="SAM" id="Phobius"/>
    </source>
</evidence>
<keyword evidence="1" id="KW-1133">Transmembrane helix</keyword>
<dbReference type="EMBL" id="LT559118">
    <property type="protein sequence ID" value="SBO96975.1"/>
    <property type="molecule type" value="Genomic_DNA"/>
</dbReference>
<dbReference type="RefSeq" id="WP_225265762.1">
    <property type="nucleotide sequence ID" value="NZ_CP084058.1"/>
</dbReference>
<keyword evidence="1" id="KW-0472">Membrane</keyword>
<sequence length="148" mass="15780">MSIVMPIVIGLIAVTILSLIPEPHRRPFNAIFVGGAGAAYLSGFGLGYWEFVLPVVLACVAYLGLRSWTWIGVGWLLHTVWDVLHHLKGSPILPFAHDSSFGCALCDPVIALWCFAGGPSVPGLVRARFARSAPGRTEGMRPGRSAAG</sequence>
<organism evidence="2">
    <name type="scientific">Nonomuraea gerenzanensis</name>
    <dbReference type="NCBI Taxonomy" id="93944"/>
    <lineage>
        <taxon>Bacteria</taxon>
        <taxon>Bacillati</taxon>
        <taxon>Actinomycetota</taxon>
        <taxon>Actinomycetes</taxon>
        <taxon>Streptosporangiales</taxon>
        <taxon>Streptosporangiaceae</taxon>
        <taxon>Nonomuraea</taxon>
    </lineage>
</organism>
<evidence type="ECO:0000313" key="2">
    <source>
        <dbReference type="EMBL" id="SBO96975.1"/>
    </source>
</evidence>
<feature type="transmembrane region" description="Helical" evidence="1">
    <location>
        <begin position="28"/>
        <end position="49"/>
    </location>
</feature>
<feature type="transmembrane region" description="Helical" evidence="1">
    <location>
        <begin position="55"/>
        <end position="77"/>
    </location>
</feature>
<feature type="transmembrane region" description="Helical" evidence="1">
    <location>
        <begin position="6"/>
        <end position="21"/>
    </location>
</feature>
<evidence type="ECO:0008006" key="3">
    <source>
        <dbReference type="Google" id="ProtNLM"/>
    </source>
</evidence>